<evidence type="ECO:0000313" key="2">
    <source>
        <dbReference type="EMBL" id="MBB6473217.1"/>
    </source>
</evidence>
<dbReference type="EMBL" id="JACHIU010000001">
    <property type="protein sequence ID" value="MBB6473217.1"/>
    <property type="molecule type" value="Genomic_DNA"/>
</dbReference>
<dbReference type="AlphaFoldDB" id="A0A7X0IGF0"/>
<reference evidence="2 3" key="1">
    <citation type="submission" date="2020-08" db="EMBL/GenBank/DDBJ databases">
        <title>Sequencing the genomes of 1000 actinobacteria strains.</title>
        <authorList>
            <person name="Klenk H.-P."/>
        </authorList>
    </citation>
    <scope>NUCLEOTIDE SEQUENCE [LARGE SCALE GENOMIC DNA]</scope>
    <source>
        <strain evidence="2 3">DSM 44936</strain>
    </source>
</reference>
<dbReference type="CDD" id="cd12108">
    <property type="entry name" value="Hr-like"/>
    <property type="match status" value="1"/>
</dbReference>
<dbReference type="Proteomes" id="UP000555564">
    <property type="component" value="Unassembled WGS sequence"/>
</dbReference>
<evidence type="ECO:0000259" key="1">
    <source>
        <dbReference type="Pfam" id="PF01814"/>
    </source>
</evidence>
<comment type="caution">
    <text evidence="2">The sequence shown here is derived from an EMBL/GenBank/DDBJ whole genome shotgun (WGS) entry which is preliminary data.</text>
</comment>
<dbReference type="RefSeq" id="WP_184980815.1">
    <property type="nucleotide sequence ID" value="NZ_BAAALO010000005.1"/>
</dbReference>
<proteinExistence type="predicted"/>
<dbReference type="InterPro" id="IPR012312">
    <property type="entry name" value="Hemerythrin-like"/>
</dbReference>
<protein>
    <submittedName>
        <fullName evidence="2">Iron-sulfur cluster repair protein YtfE (RIC family)</fullName>
    </submittedName>
</protein>
<dbReference type="Pfam" id="PF01814">
    <property type="entry name" value="Hemerythrin"/>
    <property type="match status" value="1"/>
</dbReference>
<evidence type="ECO:0000313" key="3">
    <source>
        <dbReference type="Proteomes" id="UP000555564"/>
    </source>
</evidence>
<sequence length="173" mass="18964">MGTSGEDRLAAFGARLVEVHDALRDELDRLRDEAGAHLAGRGKRSRDLRAHCLAFCAAVERHHTGEDDGAFPELARGHPRLRPVIERLEHDHTMVAGLLRRMEALLDGVAPPVPETQAREVLGELDGLAAILESHFSYEERQIAAALDTLRVPAWTEVTPAFLRVPGDEETGG</sequence>
<keyword evidence="3" id="KW-1185">Reference proteome</keyword>
<organism evidence="2 3">
    <name type="scientific">Sphaerisporangium rubeum</name>
    <dbReference type="NCBI Taxonomy" id="321317"/>
    <lineage>
        <taxon>Bacteria</taxon>
        <taxon>Bacillati</taxon>
        <taxon>Actinomycetota</taxon>
        <taxon>Actinomycetes</taxon>
        <taxon>Streptosporangiales</taxon>
        <taxon>Streptosporangiaceae</taxon>
        <taxon>Sphaerisporangium</taxon>
    </lineage>
</organism>
<name>A0A7X0IGF0_9ACTN</name>
<feature type="domain" description="Hemerythrin-like" evidence="1">
    <location>
        <begin position="15"/>
        <end position="146"/>
    </location>
</feature>
<dbReference type="Gene3D" id="1.20.120.520">
    <property type="entry name" value="nmb1532 protein domain like"/>
    <property type="match status" value="1"/>
</dbReference>
<accession>A0A7X0IGF0</accession>
<gene>
    <name evidence="2" type="ORF">BJ992_002648</name>
</gene>